<dbReference type="InterPro" id="IPR007845">
    <property type="entry name" value="HemS/ChuX_dom"/>
</dbReference>
<feature type="domain" description="Haemin-degrading HemS/ChuX" evidence="1">
    <location>
        <begin position="29"/>
        <end position="156"/>
    </location>
</feature>
<dbReference type="GeneID" id="79828447"/>
<feature type="domain" description="Haemin-degrading HemS/ChuX" evidence="1">
    <location>
        <begin position="208"/>
        <end position="337"/>
    </location>
</feature>
<dbReference type="GO" id="GO:0006826">
    <property type="term" value="P:iron ion transport"/>
    <property type="evidence" value="ECO:0007669"/>
    <property type="project" value="InterPro"/>
</dbReference>
<protein>
    <submittedName>
        <fullName evidence="2">Putative hemin transport protein</fullName>
    </submittedName>
</protein>
<dbReference type="STRING" id="1193051.LEP1GSC017_0075"/>
<dbReference type="EMBL" id="SORO01000002">
    <property type="protein sequence ID" value="TDY68656.1"/>
    <property type="molecule type" value="Genomic_DNA"/>
</dbReference>
<evidence type="ECO:0000313" key="3">
    <source>
        <dbReference type="Proteomes" id="UP000294684"/>
    </source>
</evidence>
<dbReference type="InterPro" id="IPR053733">
    <property type="entry name" value="Heme_Transport_Util_sf"/>
</dbReference>
<evidence type="ECO:0000313" key="2">
    <source>
        <dbReference type="EMBL" id="TDY68656.1"/>
    </source>
</evidence>
<sequence length="351" mass="40691">MNENLKQQWENLIKEMPKLRIRDAAKHLKVSEAELLATKLGPSVKLLKPDWANFLLNTPNLGYVMALTRNESCVHERKGVYKNISVNGQTALAVGDDIDLRIFLKDWKYGFYVEEPRENNPMCSFQFFDTKGEAVHKIYQTEKSEQDGWKQTIAQFVDEAQSFTKPSTETIIKLETNDPKEIPEFLKAWSQLEDTHDFFSLIRRFNYSREFSLKAAKGKFAFQILTNDFLNLMVKTSKLEMEIMIFVGNPGMIQIHTGKIQKLESMGPWFNILDPEFNLHLRTDLIESVWIVDKPTKDGLVTSVEVFDNEGNLILQMFGKRKPGIPQSETWFHLTREYLSKTNKELDPSLI</sequence>
<dbReference type="OrthoDB" id="316630at2"/>
<dbReference type="CDD" id="cd16831">
    <property type="entry name" value="HemS-like_C"/>
    <property type="match status" value="1"/>
</dbReference>
<dbReference type="CDD" id="cd16830">
    <property type="entry name" value="HemS-like_N"/>
    <property type="match status" value="1"/>
</dbReference>
<dbReference type="Proteomes" id="UP000294684">
    <property type="component" value="Unassembled WGS sequence"/>
</dbReference>
<evidence type="ECO:0000259" key="1">
    <source>
        <dbReference type="Pfam" id="PF05171"/>
    </source>
</evidence>
<dbReference type="Pfam" id="PF05171">
    <property type="entry name" value="HemS"/>
    <property type="match status" value="2"/>
</dbReference>
<dbReference type="RefSeq" id="WP_004788258.1">
    <property type="nucleotide sequence ID" value="NZ_SORO01000002.1"/>
</dbReference>
<dbReference type="AlphaFoldDB" id="A0A4R8MSB8"/>
<dbReference type="Gene3D" id="3.40.1570.10">
    <property type="entry name" value="HemS/ChuS/ChuX like domains"/>
    <property type="match status" value="2"/>
</dbReference>
<keyword evidence="3" id="KW-1185">Reference proteome</keyword>
<organism evidence="2 3">
    <name type="scientific">Leptospira meyeri</name>
    <dbReference type="NCBI Taxonomy" id="29508"/>
    <lineage>
        <taxon>Bacteria</taxon>
        <taxon>Pseudomonadati</taxon>
        <taxon>Spirochaetota</taxon>
        <taxon>Spirochaetia</taxon>
        <taxon>Leptospirales</taxon>
        <taxon>Leptospiraceae</taxon>
        <taxon>Leptospira</taxon>
    </lineage>
</organism>
<dbReference type="SUPFAM" id="SSF144064">
    <property type="entry name" value="Heme iron utilization protein-like"/>
    <property type="match status" value="1"/>
</dbReference>
<accession>A0A4R8MSB8</accession>
<comment type="caution">
    <text evidence="2">The sequence shown here is derived from an EMBL/GenBank/DDBJ whole genome shotgun (WGS) entry which is preliminary data.</text>
</comment>
<reference evidence="2 3" key="1">
    <citation type="submission" date="2019-03" db="EMBL/GenBank/DDBJ databases">
        <title>Genomic Encyclopedia of Archaeal and Bacterial Type Strains, Phase II (KMG-II): from individual species to whole genera.</title>
        <authorList>
            <person name="Goeker M."/>
        </authorList>
    </citation>
    <scope>NUCLEOTIDE SEQUENCE [LARGE SCALE GENOMIC DNA]</scope>
    <source>
        <strain evidence="2 3">DSM 21537</strain>
    </source>
</reference>
<name>A0A4R8MSB8_LEPME</name>
<gene>
    <name evidence="2" type="ORF">CLV96_3173</name>
</gene>
<proteinExistence type="predicted"/>